<organism evidence="2 3">
    <name type="scientific">Streptomyces hyaluromycini</name>
    <dbReference type="NCBI Taxonomy" id="1377993"/>
    <lineage>
        <taxon>Bacteria</taxon>
        <taxon>Bacillati</taxon>
        <taxon>Actinomycetota</taxon>
        <taxon>Actinomycetes</taxon>
        <taxon>Kitasatosporales</taxon>
        <taxon>Streptomycetaceae</taxon>
        <taxon>Streptomyces</taxon>
    </lineage>
</organism>
<feature type="transmembrane region" description="Helical" evidence="1">
    <location>
        <begin position="28"/>
        <end position="46"/>
    </location>
</feature>
<evidence type="ECO:0008006" key="4">
    <source>
        <dbReference type="Google" id="ProtNLM"/>
    </source>
</evidence>
<dbReference type="EMBL" id="JBEPEK010000254">
    <property type="protein sequence ID" value="MER7183537.1"/>
    <property type="molecule type" value="Genomic_DNA"/>
</dbReference>
<proteinExistence type="predicted"/>
<dbReference type="Proteomes" id="UP001474181">
    <property type="component" value="Unassembled WGS sequence"/>
</dbReference>
<protein>
    <recommendedName>
        <fullName evidence="4">Integral membrane protein</fullName>
    </recommendedName>
</protein>
<keyword evidence="1" id="KW-0812">Transmembrane</keyword>
<keyword evidence="1" id="KW-1133">Transmembrane helix</keyword>
<keyword evidence="1" id="KW-0472">Membrane</keyword>
<feature type="transmembrane region" description="Helical" evidence="1">
    <location>
        <begin position="90"/>
        <end position="108"/>
    </location>
</feature>
<sequence>MSAAQASDALARVESVRGRVRGRSIPDWLVVATALVFGLNMASAGARLEGSAAAWPVLLLADLFLVVVYRMNIRASGVKVAFTTRLRNPWRLVELVGLWVLSMAAWEACRSCGGGHAACIVAPGVVGAVASWFVFARRNRSFPPNSRRARAR</sequence>
<feature type="transmembrane region" description="Helical" evidence="1">
    <location>
        <begin position="52"/>
        <end position="69"/>
    </location>
</feature>
<gene>
    <name evidence="2" type="ORF">ABT404_29385</name>
</gene>
<keyword evidence="3" id="KW-1185">Reference proteome</keyword>
<reference evidence="2 3" key="1">
    <citation type="submission" date="2024-06" db="EMBL/GenBank/DDBJ databases">
        <title>The Natural Products Discovery Center: Release of the First 8490 Sequenced Strains for Exploring Actinobacteria Biosynthetic Diversity.</title>
        <authorList>
            <person name="Kalkreuter E."/>
            <person name="Kautsar S.A."/>
            <person name="Yang D."/>
            <person name="Bader C.D."/>
            <person name="Teijaro C.N."/>
            <person name="Fluegel L."/>
            <person name="Davis C.M."/>
            <person name="Simpson J.R."/>
            <person name="Lauterbach L."/>
            <person name="Steele A.D."/>
            <person name="Gui C."/>
            <person name="Meng S."/>
            <person name="Li G."/>
            <person name="Viehrig K."/>
            <person name="Ye F."/>
            <person name="Su P."/>
            <person name="Kiefer A.F."/>
            <person name="Nichols A."/>
            <person name="Cepeda A.J."/>
            <person name="Yan W."/>
            <person name="Fan B."/>
            <person name="Jiang Y."/>
            <person name="Adhikari A."/>
            <person name="Zheng C.-J."/>
            <person name="Schuster L."/>
            <person name="Cowan T.M."/>
            <person name="Smanski M.J."/>
            <person name="Chevrette M.G."/>
            <person name="De Carvalho L.P.S."/>
            <person name="Shen B."/>
        </authorList>
    </citation>
    <scope>NUCLEOTIDE SEQUENCE [LARGE SCALE GENOMIC DNA]</scope>
    <source>
        <strain evidence="2 3">NPDC000234</strain>
    </source>
</reference>
<comment type="caution">
    <text evidence="2">The sequence shown here is derived from an EMBL/GenBank/DDBJ whole genome shotgun (WGS) entry which is preliminary data.</text>
</comment>
<feature type="transmembrane region" description="Helical" evidence="1">
    <location>
        <begin position="114"/>
        <end position="135"/>
    </location>
</feature>
<evidence type="ECO:0000313" key="2">
    <source>
        <dbReference type="EMBL" id="MER7183537.1"/>
    </source>
</evidence>
<name>A0ABV1X3E3_9ACTN</name>
<dbReference type="RefSeq" id="WP_350784935.1">
    <property type="nucleotide sequence ID" value="NZ_JBEPEK010000254.1"/>
</dbReference>
<accession>A0ABV1X3E3</accession>
<evidence type="ECO:0000256" key="1">
    <source>
        <dbReference type="SAM" id="Phobius"/>
    </source>
</evidence>
<evidence type="ECO:0000313" key="3">
    <source>
        <dbReference type="Proteomes" id="UP001474181"/>
    </source>
</evidence>